<dbReference type="PANTHER" id="PTHR30605:SF0">
    <property type="entry name" value="ANHYDRO-N-ACETYLMURAMIC ACID KINASE"/>
    <property type="match status" value="1"/>
</dbReference>
<dbReference type="SUPFAM" id="SSF53067">
    <property type="entry name" value="Actin-like ATPase domain"/>
    <property type="match status" value="1"/>
</dbReference>
<dbReference type="RefSeq" id="WP_344981769.1">
    <property type="nucleotide sequence ID" value="NZ_BAABFN010000022.1"/>
</dbReference>
<keyword evidence="1" id="KW-0418">Kinase</keyword>
<protein>
    <submittedName>
        <fullName evidence="1">Anhydro-N-acetylmuramic acid kinase</fullName>
    </submittedName>
</protein>
<evidence type="ECO:0000313" key="1">
    <source>
        <dbReference type="EMBL" id="GAA4320485.1"/>
    </source>
</evidence>
<dbReference type="PANTHER" id="PTHR30605">
    <property type="entry name" value="ANHYDRO-N-ACETYLMURAMIC ACID KINASE"/>
    <property type="match status" value="1"/>
</dbReference>
<reference evidence="2" key="1">
    <citation type="journal article" date="2019" name="Int. J. Syst. Evol. Microbiol.">
        <title>The Global Catalogue of Microorganisms (GCM) 10K type strain sequencing project: providing services to taxonomists for standard genome sequencing and annotation.</title>
        <authorList>
            <consortium name="The Broad Institute Genomics Platform"/>
            <consortium name="The Broad Institute Genome Sequencing Center for Infectious Disease"/>
            <person name="Wu L."/>
            <person name="Ma J."/>
        </authorList>
    </citation>
    <scope>NUCLEOTIDE SEQUENCE [LARGE SCALE GENOMIC DNA]</scope>
    <source>
        <strain evidence="2">JCM 17664</strain>
    </source>
</reference>
<keyword evidence="1" id="KW-0808">Transferase</keyword>
<dbReference type="EMBL" id="BAABFN010000022">
    <property type="protein sequence ID" value="GAA4320485.1"/>
    <property type="molecule type" value="Genomic_DNA"/>
</dbReference>
<comment type="caution">
    <text evidence="1">The sequence shown here is derived from an EMBL/GenBank/DDBJ whole genome shotgun (WGS) entry which is preliminary data.</text>
</comment>
<sequence>MVYKVIGLMSGSSLDGLDIVFVQLQERGGKWSYTLEAAACYEYEEEWKSRLMRAPGLSAREYLLLHADYGHYLGKKVNAFLEEMNLQLQAHLIASHGHTVFHLPEQGMTAQLGDGAAIAAETGLAVVSDLRALDVALHGQGAPIVPVGEQLLFPGYPLLLNIGGIANLSATNGNGHIAFDICPANAILNALAGRLGKSFDEGGQLARGGQVNPALLERLNALPYYRQPYPKSLDNSFGASTVLPLLQQSGLSVQGQLRTYTEHIAQQTDRAVRQLCAARAVPEGPLEMLVTGGGAFNGFLTEQIGHLLRAQQVEIVIPEDAVVKYKEALIMALLGLLRWREAPTTLRSVTGASRGSIGGALWMGQEG</sequence>
<organism evidence="1 2">
    <name type="scientific">Compostibacter hankyongensis</name>
    <dbReference type="NCBI Taxonomy" id="1007089"/>
    <lineage>
        <taxon>Bacteria</taxon>
        <taxon>Pseudomonadati</taxon>
        <taxon>Bacteroidota</taxon>
        <taxon>Chitinophagia</taxon>
        <taxon>Chitinophagales</taxon>
        <taxon>Chitinophagaceae</taxon>
        <taxon>Compostibacter</taxon>
    </lineage>
</organism>
<dbReference type="NCBIfam" id="NF007144">
    <property type="entry name" value="PRK09585.2-3"/>
    <property type="match status" value="1"/>
</dbReference>
<dbReference type="Pfam" id="PF03702">
    <property type="entry name" value="AnmK"/>
    <property type="match status" value="1"/>
</dbReference>
<gene>
    <name evidence="1" type="ORF">GCM10023143_34700</name>
</gene>
<proteinExistence type="predicted"/>
<dbReference type="Proteomes" id="UP001501207">
    <property type="component" value="Unassembled WGS sequence"/>
</dbReference>
<dbReference type="GO" id="GO:0016301">
    <property type="term" value="F:kinase activity"/>
    <property type="evidence" value="ECO:0007669"/>
    <property type="project" value="UniProtKB-KW"/>
</dbReference>
<evidence type="ECO:0000313" key="2">
    <source>
        <dbReference type="Proteomes" id="UP001501207"/>
    </source>
</evidence>
<accession>A0ABP8GAU4</accession>
<name>A0ABP8GAU4_9BACT</name>
<dbReference type="InterPro" id="IPR043129">
    <property type="entry name" value="ATPase_NBD"/>
</dbReference>
<dbReference type="Gene3D" id="3.30.420.40">
    <property type="match status" value="2"/>
</dbReference>
<dbReference type="InterPro" id="IPR005338">
    <property type="entry name" value="Anhydro_N_Ac-Mur_kinase"/>
</dbReference>
<keyword evidence="2" id="KW-1185">Reference proteome</keyword>